<feature type="region of interest" description="Disordered" evidence="1">
    <location>
        <begin position="263"/>
        <end position="295"/>
    </location>
</feature>
<name>A0ABP0DBJ7_9PEZI</name>
<accession>A0ABP0DBJ7</accession>
<evidence type="ECO:0000313" key="2">
    <source>
        <dbReference type="EMBL" id="CAK7265214.1"/>
    </source>
</evidence>
<protein>
    <recommendedName>
        <fullName evidence="4">Gag protein</fullName>
    </recommendedName>
</protein>
<evidence type="ECO:0000256" key="1">
    <source>
        <dbReference type="SAM" id="MobiDB-lite"/>
    </source>
</evidence>
<feature type="compositionally biased region" description="Basic and acidic residues" evidence="1">
    <location>
        <begin position="286"/>
        <end position="295"/>
    </location>
</feature>
<gene>
    <name evidence="2" type="ORF">SEPCBS57363_001467</name>
</gene>
<feature type="compositionally biased region" description="Low complexity" evidence="1">
    <location>
        <begin position="49"/>
        <end position="62"/>
    </location>
</feature>
<organism evidence="2 3">
    <name type="scientific">Sporothrix epigloea</name>
    <dbReference type="NCBI Taxonomy" id="1892477"/>
    <lineage>
        <taxon>Eukaryota</taxon>
        <taxon>Fungi</taxon>
        <taxon>Dikarya</taxon>
        <taxon>Ascomycota</taxon>
        <taxon>Pezizomycotina</taxon>
        <taxon>Sordariomycetes</taxon>
        <taxon>Sordariomycetidae</taxon>
        <taxon>Ophiostomatales</taxon>
        <taxon>Ophiostomataceae</taxon>
        <taxon>Sporothrix</taxon>
    </lineage>
</organism>
<evidence type="ECO:0008006" key="4">
    <source>
        <dbReference type="Google" id="ProtNLM"/>
    </source>
</evidence>
<evidence type="ECO:0000313" key="3">
    <source>
        <dbReference type="Proteomes" id="UP001642501"/>
    </source>
</evidence>
<reference evidence="2 3" key="1">
    <citation type="submission" date="2024-01" db="EMBL/GenBank/DDBJ databases">
        <authorList>
            <person name="Allen C."/>
            <person name="Tagirdzhanova G."/>
        </authorList>
    </citation>
    <scope>NUCLEOTIDE SEQUENCE [LARGE SCALE GENOMIC DNA]</scope>
    <source>
        <strain evidence="2 3">CBS 573.63</strain>
    </source>
</reference>
<comment type="caution">
    <text evidence="2">The sequence shown here is derived from an EMBL/GenBank/DDBJ whole genome shotgun (WGS) entry which is preliminary data.</text>
</comment>
<feature type="region of interest" description="Disordered" evidence="1">
    <location>
        <begin position="47"/>
        <end position="88"/>
    </location>
</feature>
<keyword evidence="3" id="KW-1185">Reference proteome</keyword>
<sequence>MAGAEAVVSPAIADAIEGAIQRSQRAMMEQLRAIFLSAVSVQEARRDQSPGLPSFPGSSSPLHMHPDRAAGTPTGWGDQPLPNLKLEGPKRLKRSDDYRIRDQWLGAVERVLEAAPIKFNTPMTKVFYALDRLEPDLVQDFTEYAETLPEQDGEMPYHSWKVFRKWFDTAGDDSGDSRFLAMQRLDNLHQAADQCPRDFAGVLAAHERKFSPLPDAFRADLFRVRLVRWLQDELRYVANVSLLSRSALVTKAQAIWDSKGLLGQRRQRDASPGPSTARRIKRPRAVRAEHRQSFQ</sequence>
<dbReference type="Proteomes" id="UP001642501">
    <property type="component" value="Unassembled WGS sequence"/>
</dbReference>
<dbReference type="EMBL" id="CAWUOM010000015">
    <property type="protein sequence ID" value="CAK7265214.1"/>
    <property type="molecule type" value="Genomic_DNA"/>
</dbReference>
<proteinExistence type="predicted"/>